<dbReference type="PANTHER" id="PTHR24198">
    <property type="entry name" value="ANKYRIN REPEAT AND PROTEIN KINASE DOMAIN-CONTAINING PROTEIN"/>
    <property type="match status" value="1"/>
</dbReference>
<dbReference type="Proteomes" id="UP001162060">
    <property type="component" value="Unassembled WGS sequence"/>
</dbReference>
<proteinExistence type="predicted"/>
<dbReference type="SMART" id="SM00248">
    <property type="entry name" value="ANK"/>
    <property type="match status" value="2"/>
</dbReference>
<feature type="repeat" description="ANK" evidence="3">
    <location>
        <begin position="165"/>
        <end position="197"/>
    </location>
</feature>
<gene>
    <name evidence="4" type="ORF">PM001_LOCUS17513</name>
</gene>
<dbReference type="InterPro" id="IPR002110">
    <property type="entry name" value="Ankyrin_rpt"/>
</dbReference>
<keyword evidence="2 3" id="KW-0040">ANK repeat</keyword>
<dbReference type="PROSITE" id="PS50297">
    <property type="entry name" value="ANK_REP_REGION"/>
    <property type="match status" value="1"/>
</dbReference>
<keyword evidence="1" id="KW-0677">Repeat</keyword>
<accession>A0AAV1UFC3</accession>
<dbReference type="AlphaFoldDB" id="A0AAV1UFC3"/>
<dbReference type="InterPro" id="IPR036770">
    <property type="entry name" value="Ankyrin_rpt-contain_sf"/>
</dbReference>
<dbReference type="PANTHER" id="PTHR24198:SF165">
    <property type="entry name" value="ANKYRIN REPEAT-CONTAINING PROTEIN-RELATED"/>
    <property type="match status" value="1"/>
</dbReference>
<protein>
    <recommendedName>
        <fullName evidence="6">Ankyrin repeat protein</fullName>
    </recommendedName>
</protein>
<sequence length="695" mass="76467">MLDDIHHHLQRLEISCHPLQSSEVSPSVHTDSKTALRLLQLQVSHLQTQLRIAVTRREDEDIAFQQAAQYASAKGSANGVLHALFDQASAGKTAVLKAYVDSGSIPTRDGLRHWRLDIRNVRNEAGSTLLHAAVGVSTARQMAKVKLVHLLVDGVGFDPNVRNVFGQTPLHVAAMGGYPEVVRALLERGADPIARERSGLTALSLVHTLSRPPEEVVQILVDAESTAMQTIRSPSESIPLSKALVSALFLRSLSHFARPQHASAFAEQTTALVNALLEAETHERNVAFDYLLRQQVPMLFDIAPTCQIVRLSTFFANSLHSDPDFIDDLKLEADGYGLSLVLPALTCAAFAGPTWTGVLFKLIQCVKVEMAKPAASGTTIDVTSSDPAAIDRHDDEDMLMQESSNKELVIFPSRKLSISSSSTSQSMESRSGLHYADQTAHNVSTREAWYYAVLLKASSHAFPGTIAVTPHSDVAVSSEDVSKYFPLEDRLLIGPAEYFATNYNPQTRQIRLDRHYDGKEAADVKAYLTGSCSSLLPPYVALKRIWERKPGNKYEDQMSGEQELCQDYQFLHPESEYEVAGKLGPIPNEKDAKIIVAEWKRTAKQLFDARECKSCLGCCEHYCPQRSGHSLCLGTLAVIGQDLAKRHLGRSTFYKPLKSRASLQRLQDRFKGALEWPGSPSRAVHSALPSVSNSS</sequence>
<dbReference type="Gene3D" id="1.25.40.20">
    <property type="entry name" value="Ankyrin repeat-containing domain"/>
    <property type="match status" value="1"/>
</dbReference>
<organism evidence="4 5">
    <name type="scientific">Peronospora matthiolae</name>
    <dbReference type="NCBI Taxonomy" id="2874970"/>
    <lineage>
        <taxon>Eukaryota</taxon>
        <taxon>Sar</taxon>
        <taxon>Stramenopiles</taxon>
        <taxon>Oomycota</taxon>
        <taxon>Peronosporomycetes</taxon>
        <taxon>Peronosporales</taxon>
        <taxon>Peronosporaceae</taxon>
        <taxon>Peronospora</taxon>
    </lineage>
</organism>
<evidence type="ECO:0000313" key="4">
    <source>
        <dbReference type="EMBL" id="CAK7932363.1"/>
    </source>
</evidence>
<name>A0AAV1UFC3_9STRA</name>
<dbReference type="EMBL" id="CAKLBY020000189">
    <property type="protein sequence ID" value="CAK7932363.1"/>
    <property type="molecule type" value="Genomic_DNA"/>
</dbReference>
<dbReference type="Pfam" id="PF13857">
    <property type="entry name" value="Ank_5"/>
    <property type="match status" value="1"/>
</dbReference>
<evidence type="ECO:0000256" key="2">
    <source>
        <dbReference type="ARBA" id="ARBA00023043"/>
    </source>
</evidence>
<evidence type="ECO:0000256" key="3">
    <source>
        <dbReference type="PROSITE-ProRule" id="PRU00023"/>
    </source>
</evidence>
<evidence type="ECO:0000256" key="1">
    <source>
        <dbReference type="ARBA" id="ARBA00022737"/>
    </source>
</evidence>
<evidence type="ECO:0008006" key="6">
    <source>
        <dbReference type="Google" id="ProtNLM"/>
    </source>
</evidence>
<dbReference type="SUPFAM" id="SSF48403">
    <property type="entry name" value="Ankyrin repeat"/>
    <property type="match status" value="1"/>
</dbReference>
<dbReference type="PROSITE" id="PS50088">
    <property type="entry name" value="ANK_REPEAT"/>
    <property type="match status" value="1"/>
</dbReference>
<evidence type="ECO:0000313" key="5">
    <source>
        <dbReference type="Proteomes" id="UP001162060"/>
    </source>
</evidence>
<comment type="caution">
    <text evidence="4">The sequence shown here is derived from an EMBL/GenBank/DDBJ whole genome shotgun (WGS) entry which is preliminary data.</text>
</comment>
<reference evidence="4" key="1">
    <citation type="submission" date="2024-01" db="EMBL/GenBank/DDBJ databases">
        <authorList>
            <person name="Webb A."/>
        </authorList>
    </citation>
    <scope>NUCLEOTIDE SEQUENCE</scope>
    <source>
        <strain evidence="4">Pm1</strain>
    </source>
</reference>